<accession>A0A179V5E9</accession>
<protein>
    <submittedName>
        <fullName evidence="2">Uncharacterized protein</fullName>
    </submittedName>
</protein>
<reference evidence="2 3" key="1">
    <citation type="submission" date="2016-01" db="EMBL/GenBank/DDBJ databases">
        <title>Mycobacterium immunogenum strain CD11_6 genome sequencing and assembly.</title>
        <authorList>
            <person name="Kaur G."/>
            <person name="Nair G.R."/>
            <person name="Mayilraj S."/>
        </authorList>
    </citation>
    <scope>NUCLEOTIDE SEQUENCE [LARGE SCALE GENOMIC DNA]</scope>
    <source>
        <strain evidence="2 3">CD11-6</strain>
    </source>
</reference>
<feature type="transmembrane region" description="Helical" evidence="1">
    <location>
        <begin position="21"/>
        <end position="43"/>
    </location>
</feature>
<dbReference type="Proteomes" id="UP000186919">
    <property type="component" value="Unassembled WGS sequence"/>
</dbReference>
<organism evidence="2 3">
    <name type="scientific">Mycobacteroides immunogenum</name>
    <dbReference type="NCBI Taxonomy" id="83262"/>
    <lineage>
        <taxon>Bacteria</taxon>
        <taxon>Bacillati</taxon>
        <taxon>Actinomycetota</taxon>
        <taxon>Actinomycetes</taxon>
        <taxon>Mycobacteriales</taxon>
        <taxon>Mycobacteriaceae</taxon>
        <taxon>Mycobacteroides</taxon>
    </lineage>
</organism>
<sequence>MKIVPAAIQQHVDRIDRQQSLYFGIGSGLVAFWSISRVFWSLYLSATYSFVFGSLIFPIVLWGVIGTVAAITSVAFFTRYKSVDNNTNQQNSHEQL</sequence>
<evidence type="ECO:0000256" key="1">
    <source>
        <dbReference type="SAM" id="Phobius"/>
    </source>
</evidence>
<gene>
    <name evidence="2" type="ORF">AWB85_13250</name>
</gene>
<proteinExistence type="predicted"/>
<keyword evidence="1" id="KW-0812">Transmembrane</keyword>
<comment type="caution">
    <text evidence="2">The sequence shown here is derived from an EMBL/GenBank/DDBJ whole genome shotgun (WGS) entry which is preliminary data.</text>
</comment>
<evidence type="ECO:0000313" key="2">
    <source>
        <dbReference type="EMBL" id="OAT67129.1"/>
    </source>
</evidence>
<dbReference type="AlphaFoldDB" id="A0A179V5E9"/>
<feature type="transmembrane region" description="Helical" evidence="1">
    <location>
        <begin position="55"/>
        <end position="77"/>
    </location>
</feature>
<evidence type="ECO:0000313" key="3">
    <source>
        <dbReference type="Proteomes" id="UP000186919"/>
    </source>
</evidence>
<keyword evidence="1" id="KW-0472">Membrane</keyword>
<keyword evidence="1" id="KW-1133">Transmembrane helix</keyword>
<dbReference type="EMBL" id="LQYE01000030">
    <property type="protein sequence ID" value="OAT67129.1"/>
    <property type="molecule type" value="Genomic_DNA"/>
</dbReference>
<name>A0A179V5E9_9MYCO</name>
<dbReference type="RefSeq" id="WP_064632291.1">
    <property type="nucleotide sequence ID" value="NZ_LQYE01000030.1"/>
</dbReference>